<feature type="non-terminal residue" evidence="1">
    <location>
        <position position="72"/>
    </location>
</feature>
<gene>
    <name evidence="1" type="ORF">MNBD_GAMMA18-978</name>
</gene>
<sequence length="72" mass="8164">MSRFAVDNLLAHGFRIEAKNNLVVVEAKHKDLNNGFKQLAMELIALDKLTDEKEKEIFGVLTIGTDWIFATM</sequence>
<reference evidence="1" key="1">
    <citation type="submission" date="2018-06" db="EMBL/GenBank/DDBJ databases">
        <authorList>
            <person name="Zhirakovskaya E."/>
        </authorList>
    </citation>
    <scope>NUCLEOTIDE SEQUENCE</scope>
</reference>
<evidence type="ECO:0000313" key="1">
    <source>
        <dbReference type="EMBL" id="VAW85350.1"/>
    </source>
</evidence>
<name>A0A3B0Z8N4_9ZZZZ</name>
<protein>
    <submittedName>
        <fullName evidence="1">Uncharacterized protein</fullName>
    </submittedName>
</protein>
<dbReference type="AlphaFoldDB" id="A0A3B0Z8N4"/>
<proteinExistence type="predicted"/>
<dbReference type="EMBL" id="UOFP01000090">
    <property type="protein sequence ID" value="VAW85350.1"/>
    <property type="molecule type" value="Genomic_DNA"/>
</dbReference>
<accession>A0A3B0Z8N4</accession>
<organism evidence="1">
    <name type="scientific">hydrothermal vent metagenome</name>
    <dbReference type="NCBI Taxonomy" id="652676"/>
    <lineage>
        <taxon>unclassified sequences</taxon>
        <taxon>metagenomes</taxon>
        <taxon>ecological metagenomes</taxon>
    </lineage>
</organism>